<comment type="similarity">
    <text evidence="1 2">Belongs to the DSS1/SEM1 family.</text>
</comment>
<organism evidence="4 5">
    <name type="scientific">Ciona intestinalis</name>
    <name type="common">Transparent sea squirt</name>
    <name type="synonym">Ascidia intestinalis</name>
    <dbReference type="NCBI Taxonomy" id="7719"/>
    <lineage>
        <taxon>Eukaryota</taxon>
        <taxon>Metazoa</taxon>
        <taxon>Chordata</taxon>
        <taxon>Tunicata</taxon>
        <taxon>Ascidiacea</taxon>
        <taxon>Phlebobranchia</taxon>
        <taxon>Cionidae</taxon>
        <taxon>Ciona</taxon>
    </lineage>
</organism>
<dbReference type="InterPro" id="IPR007834">
    <property type="entry name" value="DSS1_SEM1"/>
</dbReference>
<feature type="region of interest" description="Disordered" evidence="3">
    <location>
        <begin position="1"/>
        <end position="41"/>
    </location>
</feature>
<feature type="compositionally biased region" description="Acidic residues" evidence="3">
    <location>
        <begin position="20"/>
        <end position="32"/>
    </location>
</feature>
<dbReference type="GO" id="GO:0008541">
    <property type="term" value="C:proteasome regulatory particle, lid subcomplex"/>
    <property type="evidence" value="ECO:0007669"/>
    <property type="project" value="UniProtKB-UniRule"/>
</dbReference>
<evidence type="ECO:0000313" key="4">
    <source>
        <dbReference type="Ensembl" id="ENSCINP00000032129.1"/>
    </source>
</evidence>
<dbReference type="OMA" id="TLWENNW"/>
<reference evidence="5" key="1">
    <citation type="journal article" date="2002" name="Science">
        <title>The draft genome of Ciona intestinalis: insights into chordate and vertebrate origins.</title>
        <authorList>
            <person name="Dehal P."/>
            <person name="Satou Y."/>
            <person name="Campbell R.K."/>
            <person name="Chapman J."/>
            <person name="Degnan B."/>
            <person name="De Tomaso A."/>
            <person name="Davidson B."/>
            <person name="Di Gregorio A."/>
            <person name="Gelpke M."/>
            <person name="Goodstein D.M."/>
            <person name="Harafuji N."/>
            <person name="Hastings K.E."/>
            <person name="Ho I."/>
            <person name="Hotta K."/>
            <person name="Huang W."/>
            <person name="Kawashima T."/>
            <person name="Lemaire P."/>
            <person name="Martinez D."/>
            <person name="Meinertzhagen I.A."/>
            <person name="Necula S."/>
            <person name="Nonaka M."/>
            <person name="Putnam N."/>
            <person name="Rash S."/>
            <person name="Saiga H."/>
            <person name="Satake M."/>
            <person name="Terry A."/>
            <person name="Yamada L."/>
            <person name="Wang H.G."/>
            <person name="Awazu S."/>
            <person name="Azumi K."/>
            <person name="Boore J."/>
            <person name="Branno M."/>
            <person name="Chin-Bow S."/>
            <person name="DeSantis R."/>
            <person name="Doyle S."/>
            <person name="Francino P."/>
            <person name="Keys D.N."/>
            <person name="Haga S."/>
            <person name="Hayashi H."/>
            <person name="Hino K."/>
            <person name="Imai K.S."/>
            <person name="Inaba K."/>
            <person name="Kano S."/>
            <person name="Kobayashi K."/>
            <person name="Kobayashi M."/>
            <person name="Lee B.I."/>
            <person name="Makabe K.W."/>
            <person name="Manohar C."/>
            <person name="Matassi G."/>
            <person name="Medina M."/>
            <person name="Mochizuki Y."/>
            <person name="Mount S."/>
            <person name="Morishita T."/>
            <person name="Miura S."/>
            <person name="Nakayama A."/>
            <person name="Nishizaka S."/>
            <person name="Nomoto H."/>
            <person name="Ohta F."/>
            <person name="Oishi K."/>
            <person name="Rigoutsos I."/>
            <person name="Sano M."/>
            <person name="Sasaki A."/>
            <person name="Sasakura Y."/>
            <person name="Shoguchi E."/>
            <person name="Shin-i T."/>
            <person name="Spagnuolo A."/>
            <person name="Stainier D."/>
            <person name="Suzuki M.M."/>
            <person name="Tassy O."/>
            <person name="Takatori N."/>
            <person name="Tokuoka M."/>
            <person name="Yagi K."/>
            <person name="Yoshizaki F."/>
            <person name="Wada S."/>
            <person name="Zhang C."/>
            <person name="Hyatt P.D."/>
            <person name="Larimer F."/>
            <person name="Detter C."/>
            <person name="Doggett N."/>
            <person name="Glavina T."/>
            <person name="Hawkins T."/>
            <person name="Richardson P."/>
            <person name="Lucas S."/>
            <person name="Kohara Y."/>
            <person name="Levine M."/>
            <person name="Satoh N."/>
            <person name="Rokhsar D.S."/>
        </authorList>
    </citation>
    <scope>NUCLEOTIDE SEQUENCE [LARGE SCALE GENOMIC DNA]</scope>
</reference>
<reference evidence="4" key="4">
    <citation type="submission" date="2025-09" db="UniProtKB">
        <authorList>
            <consortium name="Ensembl"/>
        </authorList>
    </citation>
    <scope>IDENTIFICATION</scope>
</reference>
<evidence type="ECO:0000256" key="3">
    <source>
        <dbReference type="SAM" id="MobiDB-lite"/>
    </source>
</evidence>
<keyword evidence="2" id="KW-0647">Proteasome</keyword>
<keyword evidence="5" id="KW-1185">Reference proteome</keyword>
<dbReference type="PANTHER" id="PTHR16771">
    <property type="entry name" value="26 PROTEASOME COMPLEX SUBUNIT DSS1"/>
    <property type="match status" value="1"/>
</dbReference>
<keyword evidence="2" id="KW-0539">Nucleus</keyword>
<proteinExistence type="inferred from homology"/>
<evidence type="ECO:0000313" key="5">
    <source>
        <dbReference type="Proteomes" id="UP000008144"/>
    </source>
</evidence>
<dbReference type="EMBL" id="EAAA01000227">
    <property type="status" value="NOT_ANNOTATED_CDS"/>
    <property type="molecule type" value="Genomic_DNA"/>
</dbReference>
<comment type="function">
    <text evidence="2">Component of the 26S proteasome, a multiprotein complex involved in the ATP-dependent degradation of ubiquitinated proteins.</text>
</comment>
<dbReference type="GO" id="GO:0006406">
    <property type="term" value="P:mRNA export from nucleus"/>
    <property type="evidence" value="ECO:0007669"/>
    <property type="project" value="UniProtKB-UniRule"/>
</dbReference>
<dbReference type="GO" id="GO:0000724">
    <property type="term" value="P:double-strand break repair via homologous recombination"/>
    <property type="evidence" value="ECO:0000318"/>
    <property type="project" value="GO_Central"/>
</dbReference>
<dbReference type="GO" id="GO:0043248">
    <property type="term" value="P:proteasome assembly"/>
    <property type="evidence" value="ECO:0007669"/>
    <property type="project" value="UniProtKB-UniRule"/>
</dbReference>
<dbReference type="GO" id="GO:0000502">
    <property type="term" value="C:proteasome complex"/>
    <property type="evidence" value="ECO:0000318"/>
    <property type="project" value="GO_Central"/>
</dbReference>
<dbReference type="PANTHER" id="PTHR16771:SF0">
    <property type="entry name" value="26S PROTEASOME COMPLEX SUBUNIT SEM1"/>
    <property type="match status" value="1"/>
</dbReference>
<evidence type="ECO:0000256" key="1">
    <source>
        <dbReference type="ARBA" id="ARBA00034491"/>
    </source>
</evidence>
<dbReference type="AlphaFoldDB" id="H2XR45"/>
<protein>
    <recommendedName>
        <fullName evidence="2">26S proteasome complex subunit SEM1</fullName>
    </recommendedName>
</protein>
<accession>H2XR45</accession>
<dbReference type="SMART" id="SM01385">
    <property type="entry name" value="DSS1_SEM1"/>
    <property type="match status" value="1"/>
</dbReference>
<dbReference type="Proteomes" id="UP000008144">
    <property type="component" value="Chromosome 1"/>
</dbReference>
<feature type="compositionally biased region" description="Basic and acidic residues" evidence="3">
    <location>
        <begin position="1"/>
        <end position="15"/>
    </location>
</feature>
<dbReference type="FunCoup" id="H2XR45">
    <property type="interactions" value="36"/>
</dbReference>
<reference evidence="4" key="3">
    <citation type="submission" date="2025-08" db="UniProtKB">
        <authorList>
            <consortium name="Ensembl"/>
        </authorList>
    </citation>
    <scope>IDENTIFICATION</scope>
</reference>
<evidence type="ECO:0000256" key="2">
    <source>
        <dbReference type="RuleBase" id="RU369057"/>
    </source>
</evidence>
<dbReference type="HOGENOM" id="CLU_141774_1_2_1"/>
<dbReference type="InParanoid" id="H2XR45"/>
<comment type="subcellular location">
    <subcellularLocation>
        <location evidence="2">Nucleus</location>
    </subcellularLocation>
</comment>
<dbReference type="Pfam" id="PF05160">
    <property type="entry name" value="DSS1_SEM1"/>
    <property type="match status" value="1"/>
</dbReference>
<sequence length="74" mass="8721">KNMSDKTAEKDKNETSDLGSLEEDDEFEEFPAEEWSAADKEPEIFWEENWDDDNIEDDFSKQLRSVLEQTGQMK</sequence>
<dbReference type="Ensembl" id="ENSCINT00000033994.1">
    <property type="protein sequence ID" value="ENSCINP00000032129.1"/>
    <property type="gene ID" value="ENSCING00000021735.1"/>
</dbReference>
<reference evidence="4" key="2">
    <citation type="journal article" date="2008" name="Genome Biol.">
        <title>Improved genome assembly and evidence-based global gene model set for the chordate Ciona intestinalis: new insight into intron and operon populations.</title>
        <authorList>
            <person name="Satou Y."/>
            <person name="Mineta K."/>
            <person name="Ogasawara M."/>
            <person name="Sasakura Y."/>
            <person name="Shoguchi E."/>
            <person name="Ueno K."/>
            <person name="Yamada L."/>
            <person name="Matsumoto J."/>
            <person name="Wasserscheid J."/>
            <person name="Dewar K."/>
            <person name="Wiley G.B."/>
            <person name="Macmil S.L."/>
            <person name="Roe B.A."/>
            <person name="Zeller R.W."/>
            <person name="Hastings K.E."/>
            <person name="Lemaire P."/>
            <person name="Lindquist E."/>
            <person name="Endo T."/>
            <person name="Hotta K."/>
            <person name="Inaba K."/>
        </authorList>
    </citation>
    <scope>NUCLEOTIDE SEQUENCE [LARGE SCALE GENOMIC DNA]</scope>
    <source>
        <strain evidence="4">wild type</strain>
    </source>
</reference>
<name>H2XR45_CIOIN</name>
<dbReference type="GO" id="GO:0005634">
    <property type="term" value="C:nucleus"/>
    <property type="evidence" value="ECO:0007669"/>
    <property type="project" value="UniProtKB-SubCell"/>
</dbReference>
<dbReference type="STRING" id="7719.ENSCINP00000032129"/>